<feature type="non-terminal residue" evidence="1">
    <location>
        <position position="1"/>
    </location>
</feature>
<proteinExistence type="predicted"/>
<feature type="non-terminal residue" evidence="1">
    <location>
        <position position="68"/>
    </location>
</feature>
<accession>A0A0K2SXE8</accession>
<name>A0A0K2SXE8_LEPSM</name>
<dbReference type="EMBL" id="HACA01000844">
    <property type="protein sequence ID" value="CDW18205.1"/>
    <property type="molecule type" value="Transcribed_RNA"/>
</dbReference>
<dbReference type="AlphaFoldDB" id="A0A0K2SXE8"/>
<organism evidence="1">
    <name type="scientific">Lepeophtheirus salmonis</name>
    <name type="common">Salmon louse</name>
    <name type="synonym">Caligus salmonis</name>
    <dbReference type="NCBI Taxonomy" id="72036"/>
    <lineage>
        <taxon>Eukaryota</taxon>
        <taxon>Metazoa</taxon>
        <taxon>Ecdysozoa</taxon>
        <taxon>Arthropoda</taxon>
        <taxon>Crustacea</taxon>
        <taxon>Multicrustacea</taxon>
        <taxon>Hexanauplia</taxon>
        <taxon>Copepoda</taxon>
        <taxon>Siphonostomatoida</taxon>
        <taxon>Caligidae</taxon>
        <taxon>Lepeophtheirus</taxon>
    </lineage>
</organism>
<reference evidence="1" key="1">
    <citation type="submission" date="2014-05" db="EMBL/GenBank/DDBJ databases">
        <authorList>
            <person name="Chronopoulou M."/>
        </authorList>
    </citation>
    <scope>NUCLEOTIDE SEQUENCE</scope>
    <source>
        <tissue evidence="1">Whole organism</tissue>
    </source>
</reference>
<protein>
    <submittedName>
        <fullName evidence="1">Uncharacterized protein</fullName>
    </submittedName>
</protein>
<sequence length="68" mass="8060">FCAANFTFGKKLRTSQRKITSTLSVFVSNSHYKSWNGSSRPLHGRLYFHNNRHGPWLRSILFELWFDL</sequence>
<evidence type="ECO:0000313" key="1">
    <source>
        <dbReference type="EMBL" id="CDW18205.1"/>
    </source>
</evidence>